<accession>A0A1H2XIU6</accession>
<proteinExistence type="predicted"/>
<dbReference type="InterPro" id="IPR023885">
    <property type="entry name" value="4Fe4S-binding_SPASM_dom"/>
</dbReference>
<evidence type="ECO:0000256" key="4">
    <source>
        <dbReference type="ARBA" id="ARBA00022723"/>
    </source>
</evidence>
<dbReference type="PANTHER" id="PTHR11228:SF34">
    <property type="entry name" value="TUNGSTEN-CONTAINING ALDEHYDE FERREDOXIN OXIDOREDUCTASE COFACTOR MODIFYING PROTEIN"/>
    <property type="match status" value="1"/>
</dbReference>
<keyword evidence="11" id="KW-1185">Reference proteome</keyword>
<evidence type="ECO:0000256" key="3">
    <source>
        <dbReference type="ARBA" id="ARBA00022691"/>
    </source>
</evidence>
<dbReference type="Pfam" id="PF13186">
    <property type="entry name" value="SPASM"/>
    <property type="match status" value="1"/>
</dbReference>
<dbReference type="InterPro" id="IPR027604">
    <property type="entry name" value="W_rSAM_matur"/>
</dbReference>
<evidence type="ECO:0000256" key="7">
    <source>
        <dbReference type="PROSITE-ProRule" id="PRU01076"/>
    </source>
</evidence>
<dbReference type="Pfam" id="PF04055">
    <property type="entry name" value="Radical_SAM"/>
    <property type="match status" value="1"/>
</dbReference>
<dbReference type="GO" id="GO:0003677">
    <property type="term" value="F:DNA binding"/>
    <property type="evidence" value="ECO:0007669"/>
    <property type="project" value="UniProtKB-UniRule"/>
</dbReference>
<dbReference type="SMART" id="SM00729">
    <property type="entry name" value="Elp3"/>
    <property type="match status" value="1"/>
</dbReference>
<dbReference type="SFLD" id="SFLDG01067">
    <property type="entry name" value="SPASM/twitch_domain_containing"/>
    <property type="match status" value="1"/>
</dbReference>
<evidence type="ECO:0000259" key="9">
    <source>
        <dbReference type="PROSITE" id="PS51918"/>
    </source>
</evidence>
<dbReference type="Gene3D" id="3.20.20.70">
    <property type="entry name" value="Aldolase class I"/>
    <property type="match status" value="1"/>
</dbReference>
<dbReference type="InterPro" id="IPR013785">
    <property type="entry name" value="Aldolase_TIM"/>
</dbReference>
<dbReference type="SFLD" id="SFLDG01387">
    <property type="entry name" value="BtrN-like_SPASM_domain_contain"/>
    <property type="match status" value="1"/>
</dbReference>
<keyword evidence="3" id="KW-0949">S-adenosyl-L-methionine</keyword>
<dbReference type="InterPro" id="IPR034391">
    <property type="entry name" value="AdoMet-like_SPASM_containing"/>
</dbReference>
<dbReference type="InterPro" id="IPR007197">
    <property type="entry name" value="rSAM"/>
</dbReference>
<dbReference type="OrthoDB" id="9805809at2"/>
<dbReference type="CDD" id="cd21121">
    <property type="entry name" value="SPASM_Cmo-like"/>
    <property type="match status" value="1"/>
</dbReference>
<dbReference type="InterPro" id="IPR006638">
    <property type="entry name" value="Elp3/MiaA/NifB-like_rSAM"/>
</dbReference>
<dbReference type="GO" id="GO:0051536">
    <property type="term" value="F:iron-sulfur cluster binding"/>
    <property type="evidence" value="ECO:0007669"/>
    <property type="project" value="UniProtKB-KW"/>
</dbReference>
<dbReference type="RefSeq" id="WP_093752281.1">
    <property type="nucleotide sequence ID" value="NZ_FNNG01000005.1"/>
</dbReference>
<dbReference type="SUPFAM" id="SSF102114">
    <property type="entry name" value="Radical SAM enzymes"/>
    <property type="match status" value="1"/>
</dbReference>
<dbReference type="GO" id="GO:0003824">
    <property type="term" value="F:catalytic activity"/>
    <property type="evidence" value="ECO:0007669"/>
    <property type="project" value="InterPro"/>
</dbReference>
<keyword evidence="7" id="KW-0238">DNA-binding</keyword>
<dbReference type="InterPro" id="IPR007159">
    <property type="entry name" value="SpoVT-AbrB_dom"/>
</dbReference>
<keyword evidence="4" id="KW-0479">Metal-binding</keyword>
<feature type="domain" description="Radical SAM core" evidence="9">
    <location>
        <begin position="66"/>
        <end position="287"/>
    </location>
</feature>
<dbReference type="PANTHER" id="PTHR11228">
    <property type="entry name" value="RADICAL SAM DOMAIN PROTEIN"/>
    <property type="match status" value="1"/>
</dbReference>
<sequence length="435" mass="49463">MGGFYYYPEKSYQVNKEGESKEYKLTSDANGNIIVPDELKRRLGLKDRAELKVVVHKDRIELFPNIHSLSKVYIEPTTLCNLTCQTCVRNTWKEPIGEMSLDTFDNLVEQLKDFQDLEAVMFGGFGEPTYHKKILYMIGRIKSLGINVEMTTNGTLLDEDMVKGLFANKLDTLWVSIDGVDEGIFENIRKGASYKSVTENLQLIKSINEKSRHKIKVGIAFVVMKENVNSLGNLHKLAHKVGANMISISNVLPYSRDMADQMLCNFVASSYDSRSLPPLAISLPLIDLNQYTKEPLFRLLSYNYNVSIITNQIGTETSKCKFIKERCTFIRWDGMVSPCMALLHFNSTYSYISTPYFKRNVTAYTLGNVNESKLIDIWNSEEYKSFRNKVDDYEFSPCHACASCELNKENKEDCFGNTFPTCGGCLWGQGVIQCP</sequence>
<dbReference type="EMBL" id="FNNG01000005">
    <property type="protein sequence ID" value="SDW92765.1"/>
    <property type="molecule type" value="Genomic_DNA"/>
</dbReference>
<organism evidence="10 11">
    <name type="scientific">Tepidimicrobium xylanilyticum</name>
    <dbReference type="NCBI Taxonomy" id="1123352"/>
    <lineage>
        <taxon>Bacteria</taxon>
        <taxon>Bacillati</taxon>
        <taxon>Bacillota</taxon>
        <taxon>Tissierellia</taxon>
        <taxon>Tissierellales</taxon>
        <taxon>Tepidimicrobiaceae</taxon>
        <taxon>Tepidimicrobium</taxon>
    </lineage>
</organism>
<protein>
    <submittedName>
        <fullName evidence="10">Radical SAM superfamily enzyme, MoaA/NifB/PqqE/SkfB family</fullName>
    </submittedName>
</protein>
<dbReference type="SFLD" id="SFLDG01386">
    <property type="entry name" value="main_SPASM_domain-containing"/>
    <property type="match status" value="1"/>
</dbReference>
<name>A0A1H2XIU6_9FIRM</name>
<dbReference type="SFLD" id="SFLDF00570">
    <property type="entry name" value="tungsten_cofactor_oxidoreducas"/>
    <property type="match status" value="1"/>
</dbReference>
<dbReference type="SFLD" id="SFLDS00029">
    <property type="entry name" value="Radical_SAM"/>
    <property type="match status" value="1"/>
</dbReference>
<evidence type="ECO:0000313" key="11">
    <source>
        <dbReference type="Proteomes" id="UP000198828"/>
    </source>
</evidence>
<feature type="domain" description="SpoVT-AbrB" evidence="8">
    <location>
        <begin position="22"/>
        <end position="67"/>
    </location>
</feature>
<keyword evidence="2" id="KW-0004">4Fe-4S</keyword>
<evidence type="ECO:0000256" key="1">
    <source>
        <dbReference type="ARBA" id="ARBA00001966"/>
    </source>
</evidence>
<gene>
    <name evidence="10" type="ORF">SAMN05660923_01454</name>
</gene>
<dbReference type="CDD" id="cd01335">
    <property type="entry name" value="Radical_SAM"/>
    <property type="match status" value="1"/>
</dbReference>
<dbReference type="PROSITE" id="PS51918">
    <property type="entry name" value="RADICAL_SAM"/>
    <property type="match status" value="1"/>
</dbReference>
<reference evidence="10 11" key="1">
    <citation type="submission" date="2016-10" db="EMBL/GenBank/DDBJ databases">
        <authorList>
            <person name="de Groot N.N."/>
        </authorList>
    </citation>
    <scope>NUCLEOTIDE SEQUENCE [LARGE SCALE GENOMIC DNA]</scope>
    <source>
        <strain evidence="10 11">DSM 23310</strain>
    </source>
</reference>
<dbReference type="InterPro" id="IPR050377">
    <property type="entry name" value="Radical_SAM_PqqE_MftC-like"/>
</dbReference>
<evidence type="ECO:0000256" key="6">
    <source>
        <dbReference type="ARBA" id="ARBA00023014"/>
    </source>
</evidence>
<dbReference type="GO" id="GO:0046872">
    <property type="term" value="F:metal ion binding"/>
    <property type="evidence" value="ECO:0007669"/>
    <property type="project" value="UniProtKB-KW"/>
</dbReference>
<evidence type="ECO:0000256" key="5">
    <source>
        <dbReference type="ARBA" id="ARBA00023004"/>
    </source>
</evidence>
<dbReference type="Proteomes" id="UP000198828">
    <property type="component" value="Unassembled WGS sequence"/>
</dbReference>
<dbReference type="InterPro" id="IPR058240">
    <property type="entry name" value="rSAM_sf"/>
</dbReference>
<dbReference type="AlphaFoldDB" id="A0A1H2XIU6"/>
<comment type="cofactor">
    <cofactor evidence="1">
        <name>[4Fe-4S] cluster</name>
        <dbReference type="ChEBI" id="CHEBI:49883"/>
    </cofactor>
</comment>
<evidence type="ECO:0000313" key="10">
    <source>
        <dbReference type="EMBL" id="SDW92765.1"/>
    </source>
</evidence>
<keyword evidence="6" id="KW-0411">Iron-sulfur</keyword>
<evidence type="ECO:0000256" key="2">
    <source>
        <dbReference type="ARBA" id="ARBA00022485"/>
    </source>
</evidence>
<dbReference type="PROSITE" id="PS51740">
    <property type="entry name" value="SPOVT_ABRB"/>
    <property type="match status" value="1"/>
</dbReference>
<evidence type="ECO:0000259" key="8">
    <source>
        <dbReference type="PROSITE" id="PS51740"/>
    </source>
</evidence>
<keyword evidence="5" id="KW-0408">Iron</keyword>